<name>A0A427A961_ENSVE</name>
<organism evidence="1 2">
    <name type="scientific">Ensete ventricosum</name>
    <name type="common">Abyssinian banana</name>
    <name type="synonym">Musa ensete</name>
    <dbReference type="NCBI Taxonomy" id="4639"/>
    <lineage>
        <taxon>Eukaryota</taxon>
        <taxon>Viridiplantae</taxon>
        <taxon>Streptophyta</taxon>
        <taxon>Embryophyta</taxon>
        <taxon>Tracheophyta</taxon>
        <taxon>Spermatophyta</taxon>
        <taxon>Magnoliopsida</taxon>
        <taxon>Liliopsida</taxon>
        <taxon>Zingiberales</taxon>
        <taxon>Musaceae</taxon>
        <taxon>Ensete</taxon>
    </lineage>
</organism>
<dbReference type="Proteomes" id="UP000287651">
    <property type="component" value="Unassembled WGS sequence"/>
</dbReference>
<evidence type="ECO:0000313" key="2">
    <source>
        <dbReference type="Proteomes" id="UP000287651"/>
    </source>
</evidence>
<gene>
    <name evidence="1" type="ORF">B296_00015749</name>
</gene>
<sequence length="82" mass="9267">MHSAPPQSLSRSTLSLHESKRLMTPCKSRLCGTMALPSSWLYYSLSYICVPFFMIGRSTSTALWYFSESTSFLIDALVFSSR</sequence>
<comment type="caution">
    <text evidence="1">The sequence shown here is derived from an EMBL/GenBank/DDBJ whole genome shotgun (WGS) entry which is preliminary data.</text>
</comment>
<protein>
    <submittedName>
        <fullName evidence="1">Uncharacterized protein</fullName>
    </submittedName>
</protein>
<dbReference type="EMBL" id="AMZH03003300">
    <property type="protein sequence ID" value="RRT72758.1"/>
    <property type="molecule type" value="Genomic_DNA"/>
</dbReference>
<evidence type="ECO:0000313" key="1">
    <source>
        <dbReference type="EMBL" id="RRT72758.1"/>
    </source>
</evidence>
<dbReference type="AlphaFoldDB" id="A0A427A961"/>
<reference evidence="1 2" key="1">
    <citation type="journal article" date="2014" name="Agronomy (Basel)">
        <title>A Draft Genome Sequence for Ensete ventricosum, the Drought-Tolerant Tree Against Hunger.</title>
        <authorList>
            <person name="Harrison J."/>
            <person name="Moore K.A."/>
            <person name="Paszkiewicz K."/>
            <person name="Jones T."/>
            <person name="Grant M."/>
            <person name="Ambacheew D."/>
            <person name="Muzemil S."/>
            <person name="Studholme D.J."/>
        </authorList>
    </citation>
    <scope>NUCLEOTIDE SEQUENCE [LARGE SCALE GENOMIC DNA]</scope>
</reference>
<proteinExistence type="predicted"/>
<accession>A0A427A961</accession>